<sequence length="103" mass="11368">MVYVIDGVGFPLEGPEGWSSEVSQFGLHLDPIREGHPADPSHSLLSQIIGGLAVMGPKPLTQLCHHFLLLVGKHTFKAFLVSFVHCHFSSERPRLALFFSLHP</sequence>
<name>A0A2P5BQJ4_PARAD</name>
<comment type="caution">
    <text evidence="1">The sequence shown here is derived from an EMBL/GenBank/DDBJ whole genome shotgun (WGS) entry which is preliminary data.</text>
</comment>
<protein>
    <submittedName>
        <fullName evidence="1">Uncharacterized protein</fullName>
    </submittedName>
</protein>
<proteinExistence type="predicted"/>
<dbReference type="Proteomes" id="UP000237105">
    <property type="component" value="Unassembled WGS sequence"/>
</dbReference>
<gene>
    <name evidence="1" type="ORF">PanWU01x14_219160</name>
</gene>
<keyword evidence="2" id="KW-1185">Reference proteome</keyword>
<dbReference type="EMBL" id="JXTB01000238">
    <property type="protein sequence ID" value="PON51058.1"/>
    <property type="molecule type" value="Genomic_DNA"/>
</dbReference>
<accession>A0A2P5BQJ4</accession>
<reference evidence="2" key="1">
    <citation type="submission" date="2016-06" db="EMBL/GenBank/DDBJ databases">
        <title>Parallel loss of symbiosis genes in relatives of nitrogen-fixing non-legume Parasponia.</title>
        <authorList>
            <person name="Van Velzen R."/>
            <person name="Holmer R."/>
            <person name="Bu F."/>
            <person name="Rutten L."/>
            <person name="Van Zeijl A."/>
            <person name="Liu W."/>
            <person name="Santuari L."/>
            <person name="Cao Q."/>
            <person name="Sharma T."/>
            <person name="Shen D."/>
            <person name="Roswanjaya Y."/>
            <person name="Wardhani T."/>
            <person name="Kalhor M.S."/>
            <person name="Jansen J."/>
            <person name="Van den Hoogen J."/>
            <person name="Gungor B."/>
            <person name="Hartog M."/>
            <person name="Hontelez J."/>
            <person name="Verver J."/>
            <person name="Yang W.-C."/>
            <person name="Schijlen E."/>
            <person name="Repin R."/>
            <person name="Schilthuizen M."/>
            <person name="Schranz E."/>
            <person name="Heidstra R."/>
            <person name="Miyata K."/>
            <person name="Fedorova E."/>
            <person name="Kohlen W."/>
            <person name="Bisseling T."/>
            <person name="Smit S."/>
            <person name="Geurts R."/>
        </authorList>
    </citation>
    <scope>NUCLEOTIDE SEQUENCE [LARGE SCALE GENOMIC DNA]</scope>
    <source>
        <strain evidence="2">cv. WU1-14</strain>
    </source>
</reference>
<organism evidence="1 2">
    <name type="scientific">Parasponia andersonii</name>
    <name type="common">Sponia andersonii</name>
    <dbReference type="NCBI Taxonomy" id="3476"/>
    <lineage>
        <taxon>Eukaryota</taxon>
        <taxon>Viridiplantae</taxon>
        <taxon>Streptophyta</taxon>
        <taxon>Embryophyta</taxon>
        <taxon>Tracheophyta</taxon>
        <taxon>Spermatophyta</taxon>
        <taxon>Magnoliopsida</taxon>
        <taxon>eudicotyledons</taxon>
        <taxon>Gunneridae</taxon>
        <taxon>Pentapetalae</taxon>
        <taxon>rosids</taxon>
        <taxon>fabids</taxon>
        <taxon>Rosales</taxon>
        <taxon>Cannabaceae</taxon>
        <taxon>Parasponia</taxon>
    </lineage>
</organism>
<evidence type="ECO:0000313" key="2">
    <source>
        <dbReference type="Proteomes" id="UP000237105"/>
    </source>
</evidence>
<dbReference type="AlphaFoldDB" id="A0A2P5BQJ4"/>
<evidence type="ECO:0000313" key="1">
    <source>
        <dbReference type="EMBL" id="PON51058.1"/>
    </source>
</evidence>